<dbReference type="EMBL" id="LDJX01000005">
    <property type="protein sequence ID" value="KPM31289.1"/>
    <property type="molecule type" value="Genomic_DNA"/>
</dbReference>
<evidence type="ECO:0000313" key="1">
    <source>
        <dbReference type="EMBL" id="KPM31289.1"/>
    </source>
</evidence>
<gene>
    <name evidence="1" type="ORF">I595_2554</name>
</gene>
<organism evidence="1 2">
    <name type="scientific">Croceitalea dokdonensis DOKDO 023</name>
    <dbReference type="NCBI Taxonomy" id="1300341"/>
    <lineage>
        <taxon>Bacteria</taxon>
        <taxon>Pseudomonadati</taxon>
        <taxon>Bacteroidota</taxon>
        <taxon>Flavobacteriia</taxon>
        <taxon>Flavobacteriales</taxon>
        <taxon>Flavobacteriaceae</taxon>
        <taxon>Croceitalea</taxon>
    </lineage>
</organism>
<sequence length="121" mass="14226">MNGQEEPIFKDSAAVLKDVSLRNWEDEFRGQLQKEFLLANVPLAFKEKESLSHVHEVVVEKIYQLLMEDFDTYLNLLYVIDVREMDLKAVDGPDIVTAAKQVGFLILQRTYQKLWYKKRYA</sequence>
<reference evidence="1 2" key="1">
    <citation type="submission" date="2015-09" db="EMBL/GenBank/DDBJ databases">
        <title>Genome sequence of the marine flavobacterium Croceitalea dokdonensis DOKDO 023 that contains proton- and sodium-pumping rhodopsins.</title>
        <authorList>
            <person name="Kwon S.-K."/>
            <person name="Lee H.K."/>
            <person name="Kwak M.-J."/>
            <person name="Kim J.F."/>
        </authorList>
    </citation>
    <scope>NUCLEOTIDE SEQUENCE [LARGE SCALE GENOMIC DNA]</scope>
    <source>
        <strain evidence="1 2">DOKDO 023</strain>
    </source>
</reference>
<dbReference type="OrthoDB" id="1120195at2"/>
<dbReference type="STRING" id="1300341.I595_2554"/>
<proteinExistence type="predicted"/>
<dbReference type="RefSeq" id="WP_054559603.1">
    <property type="nucleotide sequence ID" value="NZ_LDJX01000005.1"/>
</dbReference>
<dbReference type="AlphaFoldDB" id="A0A0P7AY67"/>
<comment type="caution">
    <text evidence="1">The sequence shown here is derived from an EMBL/GenBank/DDBJ whole genome shotgun (WGS) entry which is preliminary data.</text>
</comment>
<accession>A0A0P7AY67</accession>
<protein>
    <submittedName>
        <fullName evidence="1">Uncharacterized protein</fullName>
    </submittedName>
</protein>
<dbReference type="Proteomes" id="UP000050280">
    <property type="component" value="Unassembled WGS sequence"/>
</dbReference>
<keyword evidence="2" id="KW-1185">Reference proteome</keyword>
<name>A0A0P7AY67_9FLAO</name>
<evidence type="ECO:0000313" key="2">
    <source>
        <dbReference type="Proteomes" id="UP000050280"/>
    </source>
</evidence>